<organism evidence="2 3">
    <name type="scientific">Methyloceanibacter caenitepidi</name>
    <dbReference type="NCBI Taxonomy" id="1384459"/>
    <lineage>
        <taxon>Bacteria</taxon>
        <taxon>Pseudomonadati</taxon>
        <taxon>Pseudomonadota</taxon>
        <taxon>Alphaproteobacteria</taxon>
        <taxon>Hyphomicrobiales</taxon>
        <taxon>Hyphomicrobiaceae</taxon>
        <taxon>Methyloceanibacter</taxon>
    </lineage>
</organism>
<dbReference type="AlphaFoldDB" id="A0A0A8K683"/>
<evidence type="ECO:0000313" key="2">
    <source>
        <dbReference type="EMBL" id="BAQ18390.1"/>
    </source>
</evidence>
<evidence type="ECO:0000313" key="3">
    <source>
        <dbReference type="Proteomes" id="UP000031643"/>
    </source>
</evidence>
<dbReference type="InterPro" id="IPR036291">
    <property type="entry name" value="NAD(P)-bd_dom_sf"/>
</dbReference>
<reference evidence="2 3" key="1">
    <citation type="submission" date="2014-09" db="EMBL/GenBank/DDBJ databases">
        <title>Genome sequencing of Methyloceanibacter caenitepidi Gela4.</title>
        <authorList>
            <person name="Takeuchi M."/>
            <person name="Susumu S."/>
            <person name="Kamagata Y."/>
            <person name="Oshima K."/>
            <person name="Hattori M."/>
            <person name="Iwasaki W."/>
        </authorList>
    </citation>
    <scope>NUCLEOTIDE SEQUENCE [LARGE SCALE GENOMIC DNA]</scope>
    <source>
        <strain evidence="2 3">Gela4</strain>
    </source>
</reference>
<feature type="domain" description="Enoyl reductase (ER)" evidence="1">
    <location>
        <begin position="12"/>
        <end position="322"/>
    </location>
</feature>
<accession>A0A0A8K683</accession>
<dbReference type="Gene3D" id="3.90.180.10">
    <property type="entry name" value="Medium-chain alcohol dehydrogenases, catalytic domain"/>
    <property type="match status" value="1"/>
</dbReference>
<dbReference type="Pfam" id="PF08240">
    <property type="entry name" value="ADH_N"/>
    <property type="match status" value="1"/>
</dbReference>
<dbReference type="CDD" id="cd08288">
    <property type="entry name" value="MDR_yhdh"/>
    <property type="match status" value="1"/>
</dbReference>
<dbReference type="KEGG" id="mcg:GL4_2958"/>
<dbReference type="Proteomes" id="UP000031643">
    <property type="component" value="Chromosome"/>
</dbReference>
<keyword evidence="2" id="KW-0560">Oxidoreductase</keyword>
<dbReference type="InterPro" id="IPR014188">
    <property type="entry name" value="Acrylyl-CoA_reductase_AcuI"/>
</dbReference>
<dbReference type="InterPro" id="IPR020843">
    <property type="entry name" value="ER"/>
</dbReference>
<dbReference type="RefSeq" id="WP_045368518.1">
    <property type="nucleotide sequence ID" value="NZ_AP014648.1"/>
</dbReference>
<keyword evidence="3" id="KW-1185">Reference proteome</keyword>
<dbReference type="Gene3D" id="3.40.50.720">
    <property type="entry name" value="NAD(P)-binding Rossmann-like Domain"/>
    <property type="match status" value="1"/>
</dbReference>
<evidence type="ECO:0000259" key="1">
    <source>
        <dbReference type="SMART" id="SM00829"/>
    </source>
</evidence>
<dbReference type="SUPFAM" id="SSF50129">
    <property type="entry name" value="GroES-like"/>
    <property type="match status" value="1"/>
</dbReference>
<dbReference type="STRING" id="1384459.GL4_2958"/>
<dbReference type="EC" id="1.1.1.1" evidence="2"/>
<sequence length="324" mass="34135">MRAIVIDKAENGTTAKLGEFPENALMEGDVTVRVTHSTVNYKDGLAITGKAPVVRRFPMIGGIDFSGIVEVSDHSDFKPGDEVVMNGWGLGETHLGGYAERARVKGDWLVPLPEGLSRHQAMAIGTAGYTAMLCVLALERHGMTPDRGDALVTGAAGGVGSVAISLLAGRGWRVIASTGRAEEADYLISLGANEIIDRSELGGRARPLAKERWAVGVDTVGSTTLANALAMTCYGGAVTACGLAGGMDLPATVMPFILRSVSLLGIDSVYAPKERRIEAWARLAKDLDLDKLASMTRTIACDEVIPAAHDILAGKVRGRLVVEI</sequence>
<gene>
    <name evidence="2" type="ORF">GL4_2958</name>
</gene>
<name>A0A0A8K683_9HYPH</name>
<proteinExistence type="predicted"/>
<protein>
    <submittedName>
        <fullName evidence="2">Alcohol dehydrogenase</fullName>
        <ecNumber evidence="2">1.1.1.1</ecNumber>
    </submittedName>
</protein>
<dbReference type="NCBIfam" id="TIGR02823">
    <property type="entry name" value="oxido_YhdH"/>
    <property type="match status" value="1"/>
</dbReference>
<dbReference type="PANTHER" id="PTHR43677">
    <property type="entry name" value="SHORT-CHAIN DEHYDROGENASE/REDUCTASE"/>
    <property type="match status" value="1"/>
</dbReference>
<dbReference type="InterPro" id="IPR011032">
    <property type="entry name" value="GroES-like_sf"/>
</dbReference>
<dbReference type="EMBL" id="AP014648">
    <property type="protein sequence ID" value="BAQ18390.1"/>
    <property type="molecule type" value="Genomic_DNA"/>
</dbReference>
<dbReference type="OrthoDB" id="9782155at2"/>
<dbReference type="HOGENOM" id="CLU_026673_26_3_5"/>
<dbReference type="InterPro" id="IPR013149">
    <property type="entry name" value="ADH-like_C"/>
</dbReference>
<dbReference type="GO" id="GO:0043957">
    <property type="term" value="F:acryloyl-CoA reductase (NADPH) activity"/>
    <property type="evidence" value="ECO:0007669"/>
    <property type="project" value="TreeGrafter"/>
</dbReference>
<dbReference type="GO" id="GO:0004022">
    <property type="term" value="F:alcohol dehydrogenase (NAD+) activity"/>
    <property type="evidence" value="ECO:0007669"/>
    <property type="project" value="UniProtKB-EC"/>
</dbReference>
<dbReference type="InterPro" id="IPR051397">
    <property type="entry name" value="Zn-ADH-like_protein"/>
</dbReference>
<dbReference type="PANTHER" id="PTHR43677:SF1">
    <property type="entry name" value="ACRYLYL-COA REDUCTASE ACUI-RELATED"/>
    <property type="match status" value="1"/>
</dbReference>
<dbReference type="SUPFAM" id="SSF51735">
    <property type="entry name" value="NAD(P)-binding Rossmann-fold domains"/>
    <property type="match status" value="1"/>
</dbReference>
<dbReference type="InterPro" id="IPR013154">
    <property type="entry name" value="ADH-like_N"/>
</dbReference>
<dbReference type="SMART" id="SM00829">
    <property type="entry name" value="PKS_ER"/>
    <property type="match status" value="1"/>
</dbReference>
<dbReference type="Pfam" id="PF00107">
    <property type="entry name" value="ADH_zinc_N"/>
    <property type="match status" value="1"/>
</dbReference>